<gene>
    <name evidence="2" type="ORF">FO441_10000</name>
</gene>
<evidence type="ECO:0000313" key="3">
    <source>
        <dbReference type="Proteomes" id="UP000315103"/>
    </source>
</evidence>
<dbReference type="AlphaFoldDB" id="A0A558AT43"/>
<dbReference type="Gene3D" id="1.10.1200.90">
    <property type="entry name" value="DsbA-like domain"/>
    <property type="match status" value="1"/>
</dbReference>
<organism evidence="2 3">
    <name type="scientific">Salinicoccus cyprini</name>
    <dbReference type="NCBI Taxonomy" id="2493691"/>
    <lineage>
        <taxon>Bacteria</taxon>
        <taxon>Bacillati</taxon>
        <taxon>Bacillota</taxon>
        <taxon>Bacilli</taxon>
        <taxon>Bacillales</taxon>
        <taxon>Staphylococcaceae</taxon>
        <taxon>Salinicoccus</taxon>
    </lineage>
</organism>
<feature type="domain" description="Thioredoxin-like fold" evidence="1">
    <location>
        <begin position="14"/>
        <end position="157"/>
    </location>
</feature>
<keyword evidence="3" id="KW-1185">Reference proteome</keyword>
<proteinExistence type="predicted"/>
<dbReference type="InterPro" id="IPR012336">
    <property type="entry name" value="Thioredoxin-like_fold"/>
</dbReference>
<comment type="caution">
    <text evidence="2">The sequence shown here is derived from an EMBL/GenBank/DDBJ whole genome shotgun (WGS) entry which is preliminary data.</text>
</comment>
<dbReference type="CDD" id="cd02972">
    <property type="entry name" value="DsbA_family"/>
    <property type="match status" value="1"/>
</dbReference>
<dbReference type="Proteomes" id="UP000315103">
    <property type="component" value="Unassembled WGS sequence"/>
</dbReference>
<dbReference type="Gene3D" id="3.40.30.10">
    <property type="entry name" value="Glutaredoxin"/>
    <property type="match status" value="1"/>
</dbReference>
<accession>A0A558AT43</accession>
<dbReference type="Pfam" id="PF13462">
    <property type="entry name" value="Thioredoxin_4"/>
    <property type="match status" value="1"/>
</dbReference>
<evidence type="ECO:0000313" key="2">
    <source>
        <dbReference type="EMBL" id="TVT27366.1"/>
    </source>
</evidence>
<sequence length="176" mass="20073">MMEGSVFNMEHAPPLVLGRNGALKHVEVFLNTACPYCVNFFLAAHEALMPRIELGEVKYTIKHYDKPKVRLLHGAIANLHIDYNEPERAYDLLLSLFRTQQEWRLLDSGEIEKMMQQEYGCSEQRSTMNLSLDITKEALERGITAVPTVFINDEKFAFESLGPAGDIAERLDWAID</sequence>
<dbReference type="SUPFAM" id="SSF52833">
    <property type="entry name" value="Thioredoxin-like"/>
    <property type="match status" value="1"/>
</dbReference>
<name>A0A558AT43_9STAP</name>
<reference evidence="2 3" key="1">
    <citation type="submission" date="2019-07" db="EMBL/GenBank/DDBJ databases">
        <title>Salinicoccus cyprini sp. nov., isolated from gastro-intestinal tract of mirror carp, Cyprinus carpio var. specularis, collected from Gobind Sagar Reservoir, Himachal Pradesh, India.</title>
        <authorList>
            <person name="Talwar C."/>
            <person name="Singh A.K."/>
            <person name="Lal R."/>
            <person name="Negi R.K."/>
        </authorList>
    </citation>
    <scope>NUCLEOTIDE SEQUENCE [LARGE SCALE GENOMIC DNA]</scope>
    <source>
        <strain evidence="2 3">CT19</strain>
    </source>
</reference>
<dbReference type="InterPro" id="IPR036249">
    <property type="entry name" value="Thioredoxin-like_sf"/>
</dbReference>
<dbReference type="EMBL" id="VMSJ01000004">
    <property type="protein sequence ID" value="TVT27366.1"/>
    <property type="molecule type" value="Genomic_DNA"/>
</dbReference>
<protein>
    <recommendedName>
        <fullName evidence="1">Thioredoxin-like fold domain-containing protein</fullName>
    </recommendedName>
</protein>
<evidence type="ECO:0000259" key="1">
    <source>
        <dbReference type="Pfam" id="PF13462"/>
    </source>
</evidence>
<dbReference type="OrthoDB" id="117402at2"/>